<evidence type="ECO:0000256" key="6">
    <source>
        <dbReference type="ARBA" id="ARBA00023014"/>
    </source>
</evidence>
<dbReference type="PROSITE" id="PS00198">
    <property type="entry name" value="4FE4S_FER_1"/>
    <property type="match status" value="1"/>
</dbReference>
<dbReference type="InterPro" id="IPR017900">
    <property type="entry name" value="4Fe4S_Fe_S_CS"/>
</dbReference>
<dbReference type="SUPFAM" id="SSF54862">
    <property type="entry name" value="4Fe-4S ferredoxins"/>
    <property type="match status" value="1"/>
</dbReference>
<keyword evidence="7" id="KW-1133">Transmembrane helix</keyword>
<dbReference type="PANTHER" id="PTHR30176:SF3">
    <property type="entry name" value="FERREDOXIN-TYPE PROTEIN NAPH"/>
    <property type="match status" value="1"/>
</dbReference>
<feature type="transmembrane region" description="Helical" evidence="7">
    <location>
        <begin position="41"/>
        <end position="59"/>
    </location>
</feature>
<feature type="domain" description="4Fe-4S ferredoxin-type" evidence="8">
    <location>
        <begin position="260"/>
        <end position="289"/>
    </location>
</feature>
<protein>
    <submittedName>
        <fullName evidence="9">Cytochrome c oxidase accessory protein CcoG</fullName>
    </submittedName>
</protein>
<dbReference type="PROSITE" id="PS51379">
    <property type="entry name" value="4FE4S_FER_2"/>
    <property type="match status" value="1"/>
</dbReference>
<comment type="caution">
    <text evidence="9">The sequence shown here is derived from an EMBL/GenBank/DDBJ whole genome shotgun (WGS) entry which is preliminary data.</text>
</comment>
<keyword evidence="10" id="KW-1185">Reference proteome</keyword>
<keyword evidence="7" id="KW-0472">Membrane</keyword>
<dbReference type="InterPro" id="IPR017896">
    <property type="entry name" value="4Fe4S_Fe-S-bd"/>
</dbReference>
<keyword evidence="1" id="KW-0813">Transport</keyword>
<dbReference type="InterPro" id="IPR032879">
    <property type="entry name" value="FixG_C"/>
</dbReference>
<keyword evidence="6" id="KW-0411">Iron-sulfur</keyword>
<name>A0ABW5BBI5_9BACT</name>
<keyword evidence="3" id="KW-0479">Metal-binding</keyword>
<evidence type="ECO:0000313" key="9">
    <source>
        <dbReference type="EMBL" id="MFD2202581.1"/>
    </source>
</evidence>
<keyword evidence="7" id="KW-0812">Transmembrane</keyword>
<organism evidence="9 10">
    <name type="scientific">Shivajiella indica</name>
    <dbReference type="NCBI Taxonomy" id="872115"/>
    <lineage>
        <taxon>Bacteria</taxon>
        <taxon>Pseudomonadati</taxon>
        <taxon>Bacteroidota</taxon>
        <taxon>Cytophagia</taxon>
        <taxon>Cytophagales</taxon>
        <taxon>Cyclobacteriaceae</taxon>
        <taxon>Shivajiella</taxon>
    </lineage>
</organism>
<evidence type="ECO:0000256" key="3">
    <source>
        <dbReference type="ARBA" id="ARBA00022723"/>
    </source>
</evidence>
<gene>
    <name evidence="9" type="primary">ccoG</name>
    <name evidence="9" type="ORF">ACFSKV_13475</name>
</gene>
<evidence type="ECO:0000256" key="7">
    <source>
        <dbReference type="SAM" id="Phobius"/>
    </source>
</evidence>
<dbReference type="Pfam" id="PF12801">
    <property type="entry name" value="Fer4_5"/>
    <property type="match status" value="1"/>
</dbReference>
<keyword evidence="4" id="KW-0249">Electron transport</keyword>
<dbReference type="NCBIfam" id="TIGR02745">
    <property type="entry name" value="ccoG_rdxA_fixG"/>
    <property type="match status" value="1"/>
</dbReference>
<dbReference type="Gene3D" id="3.30.70.20">
    <property type="match status" value="1"/>
</dbReference>
<dbReference type="InterPro" id="IPR013783">
    <property type="entry name" value="Ig-like_fold"/>
</dbReference>
<feature type="transmembrane region" description="Helical" evidence="7">
    <location>
        <begin position="164"/>
        <end position="183"/>
    </location>
</feature>
<evidence type="ECO:0000313" key="10">
    <source>
        <dbReference type="Proteomes" id="UP001597414"/>
    </source>
</evidence>
<dbReference type="InterPro" id="IPR014116">
    <property type="entry name" value="Cyt_c_oxidase_cbb3_FixG"/>
</dbReference>
<dbReference type="RefSeq" id="WP_380803657.1">
    <property type="nucleotide sequence ID" value="NZ_JBHUIV010000018.1"/>
</dbReference>
<evidence type="ECO:0000259" key="8">
    <source>
        <dbReference type="PROSITE" id="PS51379"/>
    </source>
</evidence>
<dbReference type="Proteomes" id="UP001597414">
    <property type="component" value="Unassembled WGS sequence"/>
</dbReference>
<feature type="transmembrane region" description="Helical" evidence="7">
    <location>
        <begin position="195"/>
        <end position="215"/>
    </location>
</feature>
<evidence type="ECO:0000256" key="1">
    <source>
        <dbReference type="ARBA" id="ARBA00022448"/>
    </source>
</evidence>
<keyword evidence="5" id="KW-0408">Iron</keyword>
<evidence type="ECO:0000256" key="4">
    <source>
        <dbReference type="ARBA" id="ARBA00022982"/>
    </source>
</evidence>
<dbReference type="PANTHER" id="PTHR30176">
    <property type="entry name" value="FERREDOXIN-TYPE PROTEIN NAPH"/>
    <property type="match status" value="1"/>
</dbReference>
<feature type="transmembrane region" description="Helical" evidence="7">
    <location>
        <begin position="90"/>
        <end position="114"/>
    </location>
</feature>
<sequence>MSTKNPHLDPEKFRDSLATIKDDGKRNWIYPKKVSGKFYRWRTYLSWVLLAILFAGPFIKVGGRPYMLFNFFERKFIIFGAAFWPQDTHLLIFLLLIFFVFVILFTAVFGRVFCGWACPQTLFMEMVFRKIEYWIEGDANQQRKLDAMPWNGEKIWKKGLKMTIFLLISLLISHTVMAYLIGIDQVVEIVSQPPSAHMAGFIALMAFTGIFLFVFSWFREQACLVVCPYGRLQGVLLDANSINVTYDHVRGEPRAPIRKNIVEKEPKGDCIDCGLCVQVCPTGIDIRNGVQMECVNCTACIDVCDEVMEKVDRPLGLIRYASDNSVLKGTQNLITPRVKLYSILLVILVGAFVALLATREDLGATVTRFRGMTYQTRDTGEISNLYEVTFINKTFDPQEVTLVPMDEKYRVEVVGDQNWSLEGQAKFEGRFFLVTDSDNIKTNQDKITLLLTQNGEVIDEIKTSFVGPVER</sequence>
<dbReference type="InterPro" id="IPR051684">
    <property type="entry name" value="Electron_Trans/Redox"/>
</dbReference>
<feature type="transmembrane region" description="Helical" evidence="7">
    <location>
        <begin position="338"/>
        <end position="357"/>
    </location>
</feature>
<proteinExistence type="predicted"/>
<evidence type="ECO:0000256" key="2">
    <source>
        <dbReference type="ARBA" id="ARBA00022485"/>
    </source>
</evidence>
<dbReference type="Pfam" id="PF13746">
    <property type="entry name" value="Fer4_18"/>
    <property type="match status" value="1"/>
</dbReference>
<evidence type="ECO:0000256" key="5">
    <source>
        <dbReference type="ARBA" id="ARBA00023004"/>
    </source>
</evidence>
<accession>A0ABW5BBI5</accession>
<dbReference type="Gene3D" id="2.60.40.10">
    <property type="entry name" value="Immunoglobulins"/>
    <property type="match status" value="1"/>
</dbReference>
<dbReference type="Pfam" id="PF11614">
    <property type="entry name" value="FixG_C"/>
    <property type="match status" value="1"/>
</dbReference>
<keyword evidence="2" id="KW-0004">4Fe-4S</keyword>
<reference evidence="10" key="1">
    <citation type="journal article" date="2019" name="Int. J. Syst. Evol. Microbiol.">
        <title>The Global Catalogue of Microorganisms (GCM) 10K type strain sequencing project: providing services to taxonomists for standard genome sequencing and annotation.</title>
        <authorList>
            <consortium name="The Broad Institute Genomics Platform"/>
            <consortium name="The Broad Institute Genome Sequencing Center for Infectious Disease"/>
            <person name="Wu L."/>
            <person name="Ma J."/>
        </authorList>
    </citation>
    <scope>NUCLEOTIDE SEQUENCE [LARGE SCALE GENOMIC DNA]</scope>
    <source>
        <strain evidence="10">KCTC 19812</strain>
    </source>
</reference>
<dbReference type="EMBL" id="JBHUIV010000018">
    <property type="protein sequence ID" value="MFD2202581.1"/>
    <property type="molecule type" value="Genomic_DNA"/>
</dbReference>